<keyword evidence="5 12" id="KW-0472">Membrane</keyword>
<feature type="compositionally biased region" description="Polar residues" evidence="13">
    <location>
        <begin position="1"/>
        <end position="10"/>
    </location>
</feature>
<comment type="subcellular location">
    <subcellularLocation>
        <location evidence="1 12">Mitochondrion inner membrane</location>
        <topology evidence="1 12">Peripheral membrane protein</topology>
        <orientation evidence="1 12">Intermembrane side</orientation>
    </subcellularLocation>
</comment>
<keyword evidence="11 12" id="KW-0143">Chaperone</keyword>
<gene>
    <name evidence="15" type="primary">TIM13</name>
    <name evidence="15" type="ORF">OC842_000620</name>
</gene>
<evidence type="ECO:0000256" key="8">
    <source>
        <dbReference type="ARBA" id="ARBA00023010"/>
    </source>
</evidence>
<dbReference type="InterPro" id="IPR035427">
    <property type="entry name" value="Tim10-like_dom_sf"/>
</dbReference>
<dbReference type="AlphaFoldDB" id="A0AAN6JTY4"/>
<organism evidence="15 16">
    <name type="scientific">Tilletia horrida</name>
    <dbReference type="NCBI Taxonomy" id="155126"/>
    <lineage>
        <taxon>Eukaryota</taxon>
        <taxon>Fungi</taxon>
        <taxon>Dikarya</taxon>
        <taxon>Basidiomycota</taxon>
        <taxon>Ustilaginomycotina</taxon>
        <taxon>Exobasidiomycetes</taxon>
        <taxon>Tilletiales</taxon>
        <taxon>Tilletiaceae</taxon>
        <taxon>Tilletia</taxon>
    </lineage>
</organism>
<keyword evidence="7 12" id="KW-0653">Protein transport</keyword>
<feature type="domain" description="Tim10-like" evidence="14">
    <location>
        <begin position="27"/>
        <end position="87"/>
    </location>
</feature>
<evidence type="ECO:0000256" key="9">
    <source>
        <dbReference type="ARBA" id="ARBA00023128"/>
    </source>
</evidence>
<sequence>MDLPSLSSITRPGGAAGAPNKEAIKAELQQQIAQENAQRLVTTATEKCYAKCVPSPSTSLSSREQTCLTRCLDQYLKAFNIVSQTYVQRLAAERQSVGLGAAPVAPQ</sequence>
<dbReference type="GO" id="GO:0015031">
    <property type="term" value="P:protein transport"/>
    <property type="evidence" value="ECO:0007669"/>
    <property type="project" value="UniProtKB-KW"/>
</dbReference>
<evidence type="ECO:0000256" key="4">
    <source>
        <dbReference type="ARBA" id="ARBA00022723"/>
    </source>
</evidence>
<accession>A0AAN6JTY4</accession>
<keyword evidence="16" id="KW-1185">Reference proteome</keyword>
<proteinExistence type="inferred from homology"/>
<keyword evidence="8 12" id="KW-0811">Translocation</keyword>
<comment type="caution">
    <text evidence="15">The sequence shown here is derived from an EMBL/GenBank/DDBJ whole genome shotgun (WGS) entry which is preliminary data.</text>
</comment>
<dbReference type="FunFam" id="1.10.287.810:FF:000001">
    <property type="entry name" value="mitochondrial import inner membrane translocase subunit TIM13"/>
    <property type="match status" value="1"/>
</dbReference>
<dbReference type="GO" id="GO:0046872">
    <property type="term" value="F:metal ion binding"/>
    <property type="evidence" value="ECO:0007669"/>
    <property type="project" value="UniProtKB-KW"/>
</dbReference>
<comment type="domain">
    <text evidence="12">The twin CX3C motif contains 4 conserved Cys residues that form 2 disulfide bonds in the mitochondrial intermembrane space.</text>
</comment>
<dbReference type="Pfam" id="PF02953">
    <property type="entry name" value="zf-Tim10_DDP"/>
    <property type="match status" value="1"/>
</dbReference>
<evidence type="ECO:0000256" key="5">
    <source>
        <dbReference type="ARBA" id="ARBA00022792"/>
    </source>
</evidence>
<keyword evidence="6" id="KW-0862">Zinc</keyword>
<evidence type="ECO:0000256" key="2">
    <source>
        <dbReference type="ARBA" id="ARBA00006720"/>
    </source>
</evidence>
<evidence type="ECO:0000256" key="6">
    <source>
        <dbReference type="ARBA" id="ARBA00022833"/>
    </source>
</evidence>
<evidence type="ECO:0000313" key="15">
    <source>
        <dbReference type="EMBL" id="KAK0540138.1"/>
    </source>
</evidence>
<evidence type="ECO:0000259" key="14">
    <source>
        <dbReference type="Pfam" id="PF02953"/>
    </source>
</evidence>
<protein>
    <recommendedName>
        <fullName evidence="12">Mitochondrial import inner membrane translocase subunit</fullName>
    </recommendedName>
</protein>
<dbReference type="GO" id="GO:0005743">
    <property type="term" value="C:mitochondrial inner membrane"/>
    <property type="evidence" value="ECO:0007669"/>
    <property type="project" value="UniProtKB-SubCell"/>
</dbReference>
<evidence type="ECO:0000256" key="10">
    <source>
        <dbReference type="ARBA" id="ARBA00023157"/>
    </source>
</evidence>
<dbReference type="GO" id="GO:0045039">
    <property type="term" value="P:protein insertion into mitochondrial inner membrane"/>
    <property type="evidence" value="ECO:0007669"/>
    <property type="project" value="UniProtKB-ARBA"/>
</dbReference>
<keyword evidence="10 12" id="KW-1015">Disulfide bond</keyword>
<evidence type="ECO:0000256" key="1">
    <source>
        <dbReference type="ARBA" id="ARBA00004137"/>
    </source>
</evidence>
<comment type="function">
    <text evidence="12">Mitochondrial intermembrane chaperone that participates in the import and insertion of some multi-pass transmembrane proteins into the mitochondrial inner membrane. Also required for the transfer of beta-barrel precursors from the TOM complex to the sorting and assembly machinery (SAM complex) of the outer membrane. Acts as a chaperone-like protein that protects the hydrophobic precursors from aggregation and guide them through the mitochondrial intermembrane space.</text>
</comment>
<dbReference type="EMBL" id="JAPDMQ010000018">
    <property type="protein sequence ID" value="KAK0540138.1"/>
    <property type="molecule type" value="Genomic_DNA"/>
</dbReference>
<keyword evidence="3 12" id="KW-0813">Transport</keyword>
<dbReference type="GO" id="GO:0042719">
    <property type="term" value="C:mitochondrial intermembrane space chaperone complex"/>
    <property type="evidence" value="ECO:0007669"/>
    <property type="project" value="UniProtKB-ARBA"/>
</dbReference>
<keyword evidence="5 12" id="KW-0999">Mitochondrion inner membrane</keyword>
<feature type="region of interest" description="Disordered" evidence="13">
    <location>
        <begin position="1"/>
        <end position="21"/>
    </location>
</feature>
<evidence type="ECO:0000256" key="12">
    <source>
        <dbReference type="RuleBase" id="RU367043"/>
    </source>
</evidence>
<dbReference type="Proteomes" id="UP001176521">
    <property type="component" value="Unassembled WGS sequence"/>
</dbReference>
<keyword evidence="4" id="KW-0479">Metal-binding</keyword>
<dbReference type="InterPro" id="IPR004217">
    <property type="entry name" value="Tim10-like"/>
</dbReference>
<evidence type="ECO:0000256" key="11">
    <source>
        <dbReference type="ARBA" id="ARBA00023186"/>
    </source>
</evidence>
<evidence type="ECO:0000256" key="7">
    <source>
        <dbReference type="ARBA" id="ARBA00022927"/>
    </source>
</evidence>
<evidence type="ECO:0000256" key="3">
    <source>
        <dbReference type="ARBA" id="ARBA00022448"/>
    </source>
</evidence>
<dbReference type="Gene3D" id="1.10.287.810">
    <property type="entry name" value="Mitochondrial import inner membrane translocase subunit tim13 like domains"/>
    <property type="match status" value="1"/>
</dbReference>
<comment type="subunit">
    <text evidence="12">Heterohexamer.</text>
</comment>
<name>A0AAN6JTY4_9BASI</name>
<evidence type="ECO:0000256" key="13">
    <source>
        <dbReference type="SAM" id="MobiDB-lite"/>
    </source>
</evidence>
<evidence type="ECO:0000313" key="16">
    <source>
        <dbReference type="Proteomes" id="UP001176521"/>
    </source>
</evidence>
<keyword evidence="9 12" id="KW-0496">Mitochondrion</keyword>
<reference evidence="15" key="1">
    <citation type="journal article" date="2023" name="PhytoFront">
        <title>Draft Genome Resources of Seven Strains of Tilletia horrida, Causal Agent of Kernel Smut of Rice.</title>
        <authorList>
            <person name="Khanal S."/>
            <person name="Antony Babu S."/>
            <person name="Zhou X.G."/>
        </authorList>
    </citation>
    <scope>NUCLEOTIDE SEQUENCE</scope>
    <source>
        <strain evidence="15">TX3</strain>
    </source>
</reference>
<comment type="similarity">
    <text evidence="2 12">Belongs to the small Tim family.</text>
</comment>
<dbReference type="SUPFAM" id="SSF144122">
    <property type="entry name" value="Tim10-like"/>
    <property type="match status" value="1"/>
</dbReference>